<feature type="transmembrane region" description="Helical" evidence="5">
    <location>
        <begin position="181"/>
        <end position="205"/>
    </location>
</feature>
<comment type="subcellular location">
    <subcellularLocation>
        <location evidence="1">Membrane</location>
        <topology evidence="1">Multi-pass membrane protein</topology>
    </subcellularLocation>
</comment>
<reference evidence="6 7" key="1">
    <citation type="submission" date="2017-02" db="EMBL/GenBank/DDBJ databases">
        <authorList>
            <person name="Peterson S.W."/>
        </authorList>
    </citation>
    <scope>NUCLEOTIDE SEQUENCE [LARGE SCALE GENOMIC DNA]</scope>
    <source>
        <strain evidence="6 7">S285</strain>
    </source>
</reference>
<gene>
    <name evidence="6" type="ORF">B1812_10705</name>
</gene>
<feature type="transmembrane region" description="Helical" evidence="5">
    <location>
        <begin position="20"/>
        <end position="39"/>
    </location>
</feature>
<evidence type="ECO:0000256" key="4">
    <source>
        <dbReference type="ARBA" id="ARBA00023136"/>
    </source>
</evidence>
<keyword evidence="4 5" id="KW-0472">Membrane</keyword>
<evidence type="ECO:0000256" key="1">
    <source>
        <dbReference type="ARBA" id="ARBA00004141"/>
    </source>
</evidence>
<feature type="transmembrane region" description="Helical" evidence="5">
    <location>
        <begin position="59"/>
        <end position="86"/>
    </location>
</feature>
<keyword evidence="7" id="KW-1185">Reference proteome</keyword>
<keyword evidence="2 5" id="KW-0812">Transmembrane</keyword>
<dbReference type="EMBL" id="CP019948">
    <property type="protein sequence ID" value="ARN83568.1"/>
    <property type="molecule type" value="Genomic_DNA"/>
</dbReference>
<dbReference type="AlphaFoldDB" id="A0A1W6N184"/>
<dbReference type="Pfam" id="PF07264">
    <property type="entry name" value="EI24"/>
    <property type="match status" value="1"/>
</dbReference>
<organism evidence="6 7">
    <name type="scientific">Methylocystis bryophila</name>
    <dbReference type="NCBI Taxonomy" id="655015"/>
    <lineage>
        <taxon>Bacteria</taxon>
        <taxon>Pseudomonadati</taxon>
        <taxon>Pseudomonadota</taxon>
        <taxon>Alphaproteobacteria</taxon>
        <taxon>Hyphomicrobiales</taxon>
        <taxon>Methylocystaceae</taxon>
        <taxon>Methylocystis</taxon>
    </lineage>
</organism>
<dbReference type="Proteomes" id="UP000193978">
    <property type="component" value="Chromosome"/>
</dbReference>
<dbReference type="NCBIfam" id="NF009407">
    <property type="entry name" value="PRK12768.1"/>
    <property type="match status" value="1"/>
</dbReference>
<dbReference type="KEGG" id="mbry:B1812_10705"/>
<proteinExistence type="predicted"/>
<evidence type="ECO:0000256" key="2">
    <source>
        <dbReference type="ARBA" id="ARBA00022692"/>
    </source>
</evidence>
<accession>A0A1W6N184</accession>
<evidence type="ECO:0000313" key="6">
    <source>
        <dbReference type="EMBL" id="ARN83568.1"/>
    </source>
</evidence>
<name>A0A1W6N184_9HYPH</name>
<feature type="transmembrane region" description="Helical" evidence="5">
    <location>
        <begin position="124"/>
        <end position="152"/>
    </location>
</feature>
<keyword evidence="3 5" id="KW-1133">Transmembrane helix</keyword>
<dbReference type="STRING" id="655015.B1812_10705"/>
<dbReference type="InterPro" id="IPR059112">
    <property type="entry name" value="CysZ/EI24"/>
</dbReference>
<evidence type="ECO:0000313" key="7">
    <source>
        <dbReference type="Proteomes" id="UP000193978"/>
    </source>
</evidence>
<evidence type="ECO:0000256" key="5">
    <source>
        <dbReference type="SAM" id="Phobius"/>
    </source>
</evidence>
<protein>
    <submittedName>
        <fullName evidence="6">Cysteine biosynthesis protein CysZ</fullName>
    </submittedName>
</protein>
<evidence type="ECO:0000256" key="3">
    <source>
        <dbReference type="ARBA" id="ARBA00022989"/>
    </source>
</evidence>
<sequence>MLDAAFDALRQIPTPPFRSVLLKSLGLTLLLLALAWAGLDRLALSVVAVQHPLLHSILAFATGFGIVFALAFLIGPVSIFVAGFFIDDLASVVEREIYPAGRQGTPAHHVEALRSAIRFSFVSLGVNLVALMLLLVPGINLIAFFLANAYLFGREYFMLAAMRFRGGAEAEDMRSLNSLKLFIAGLFIAIFVATPGLNLLTPLFATAFMVRVHKMLSPDLAAA</sequence>